<sequence>MRILIVIFFFCAFNITCKNKVDKGISSENIISQKQITSLPSEISLKTWILLDDISSSYEEILDYSESSLIKTELNNLNMTVDVYEDNLLEIGIKYILKLESGYKIILNSTDVEYCIFRWKNQSKGIGTWTIKYLRYENGQEATFTNDYVIKNYVTSENFPKPKEQTVIIEKDPSMDSKYVKVNKIGVTGNFSCDYKENGNIYKLGKTRISDNNIIEIELGEYFNVSCQVRKISGVENKYALFFDYFFDTKYKINDIEYFSKTRPIAEIEIIDSNTIKKKWFGLYNNKTKNYPKLSNHDWNNDTCEIIIKQ</sequence>
<name>A0ABW5NDV2_9FLAO</name>
<dbReference type="Proteomes" id="UP001597459">
    <property type="component" value="Unassembled WGS sequence"/>
</dbReference>
<dbReference type="RefSeq" id="WP_378255455.1">
    <property type="nucleotide sequence ID" value="NZ_JBHSJV010000001.1"/>
</dbReference>
<protein>
    <submittedName>
        <fullName evidence="1">Uncharacterized protein</fullName>
    </submittedName>
</protein>
<reference evidence="2" key="1">
    <citation type="journal article" date="2019" name="Int. J. Syst. Evol. Microbiol.">
        <title>The Global Catalogue of Microorganisms (GCM) 10K type strain sequencing project: providing services to taxonomists for standard genome sequencing and annotation.</title>
        <authorList>
            <consortium name="The Broad Institute Genomics Platform"/>
            <consortium name="The Broad Institute Genome Sequencing Center for Infectious Disease"/>
            <person name="Wu L."/>
            <person name="Ma J."/>
        </authorList>
    </citation>
    <scope>NUCLEOTIDE SEQUENCE [LARGE SCALE GENOMIC DNA]</scope>
    <source>
        <strain evidence="2">KCTC 42423</strain>
    </source>
</reference>
<evidence type="ECO:0000313" key="2">
    <source>
        <dbReference type="Proteomes" id="UP001597459"/>
    </source>
</evidence>
<proteinExistence type="predicted"/>
<organism evidence="1 2">
    <name type="scientific">Aquimarina hainanensis</name>
    <dbReference type="NCBI Taxonomy" id="1578017"/>
    <lineage>
        <taxon>Bacteria</taxon>
        <taxon>Pseudomonadati</taxon>
        <taxon>Bacteroidota</taxon>
        <taxon>Flavobacteriia</taxon>
        <taxon>Flavobacteriales</taxon>
        <taxon>Flavobacteriaceae</taxon>
        <taxon>Aquimarina</taxon>
    </lineage>
</organism>
<gene>
    <name evidence="1" type="ORF">ACFSTE_20425</name>
</gene>
<accession>A0ABW5NDV2</accession>
<comment type="caution">
    <text evidence="1">The sequence shown here is derived from an EMBL/GenBank/DDBJ whole genome shotgun (WGS) entry which is preliminary data.</text>
</comment>
<evidence type="ECO:0000313" key="1">
    <source>
        <dbReference type="EMBL" id="MFD2593217.1"/>
    </source>
</evidence>
<dbReference type="EMBL" id="JBHULX010000039">
    <property type="protein sequence ID" value="MFD2593217.1"/>
    <property type="molecule type" value="Genomic_DNA"/>
</dbReference>
<keyword evidence="2" id="KW-1185">Reference proteome</keyword>